<reference evidence="2 3" key="1">
    <citation type="submission" date="2019-05" db="EMBL/GenBank/DDBJ databases">
        <title>Another draft genome of Portunus trituberculatus and its Hox gene families provides insights of decapod evolution.</title>
        <authorList>
            <person name="Jeong J.-H."/>
            <person name="Song I."/>
            <person name="Kim S."/>
            <person name="Choi T."/>
            <person name="Kim D."/>
            <person name="Ryu S."/>
            <person name="Kim W."/>
        </authorList>
    </citation>
    <scope>NUCLEOTIDE SEQUENCE [LARGE SCALE GENOMIC DNA]</scope>
    <source>
        <tissue evidence="2">Muscle</tissue>
    </source>
</reference>
<organism evidence="2 3">
    <name type="scientific">Portunus trituberculatus</name>
    <name type="common">Swimming crab</name>
    <name type="synonym">Neptunus trituberculatus</name>
    <dbReference type="NCBI Taxonomy" id="210409"/>
    <lineage>
        <taxon>Eukaryota</taxon>
        <taxon>Metazoa</taxon>
        <taxon>Ecdysozoa</taxon>
        <taxon>Arthropoda</taxon>
        <taxon>Crustacea</taxon>
        <taxon>Multicrustacea</taxon>
        <taxon>Malacostraca</taxon>
        <taxon>Eumalacostraca</taxon>
        <taxon>Eucarida</taxon>
        <taxon>Decapoda</taxon>
        <taxon>Pleocyemata</taxon>
        <taxon>Brachyura</taxon>
        <taxon>Eubrachyura</taxon>
        <taxon>Portunoidea</taxon>
        <taxon>Portunidae</taxon>
        <taxon>Portuninae</taxon>
        <taxon>Portunus</taxon>
    </lineage>
</organism>
<feature type="chain" id="PRO_5023015067" description="Secreted protein" evidence="1">
    <location>
        <begin position="18"/>
        <end position="99"/>
    </location>
</feature>
<sequence length="99" mass="10723">MRLLSLALLTETLNVTALFLLQSRERRLVSARQGGLGRGVRVGRGDKEQVTGEAREMGIREAASQGTHNNLRVAVQEEEMGSWGVRGGSSCTRQPLCAS</sequence>
<proteinExistence type="predicted"/>
<dbReference type="EMBL" id="VSRR010070877">
    <property type="protein sequence ID" value="MPC86234.1"/>
    <property type="molecule type" value="Genomic_DNA"/>
</dbReference>
<comment type="caution">
    <text evidence="2">The sequence shown here is derived from an EMBL/GenBank/DDBJ whole genome shotgun (WGS) entry which is preliminary data.</text>
</comment>
<keyword evidence="3" id="KW-1185">Reference proteome</keyword>
<accession>A0A5B7J186</accession>
<dbReference type="Proteomes" id="UP000324222">
    <property type="component" value="Unassembled WGS sequence"/>
</dbReference>
<evidence type="ECO:0008006" key="4">
    <source>
        <dbReference type="Google" id="ProtNLM"/>
    </source>
</evidence>
<evidence type="ECO:0000256" key="1">
    <source>
        <dbReference type="SAM" id="SignalP"/>
    </source>
</evidence>
<protein>
    <recommendedName>
        <fullName evidence="4">Secreted protein</fullName>
    </recommendedName>
</protein>
<name>A0A5B7J186_PORTR</name>
<keyword evidence="1" id="KW-0732">Signal</keyword>
<feature type="signal peptide" evidence="1">
    <location>
        <begin position="1"/>
        <end position="17"/>
    </location>
</feature>
<gene>
    <name evidence="2" type="ORF">E2C01_081055</name>
</gene>
<dbReference type="AlphaFoldDB" id="A0A5B7J186"/>
<evidence type="ECO:0000313" key="3">
    <source>
        <dbReference type="Proteomes" id="UP000324222"/>
    </source>
</evidence>
<evidence type="ECO:0000313" key="2">
    <source>
        <dbReference type="EMBL" id="MPC86234.1"/>
    </source>
</evidence>